<dbReference type="InterPro" id="IPR024071">
    <property type="entry name" value="S-Me-THD_C_sf"/>
</dbReference>
<evidence type="ECO:0000313" key="3">
    <source>
        <dbReference type="EMBL" id="GGF70797.1"/>
    </source>
</evidence>
<dbReference type="SUPFAM" id="SSF160991">
    <property type="entry name" value="CV3147-like"/>
    <property type="match status" value="1"/>
</dbReference>
<dbReference type="Pfam" id="PF20906">
    <property type="entry name" value="S-Me-THD_C"/>
    <property type="match status" value="1"/>
</dbReference>
<keyword evidence="4" id="KW-1185">Reference proteome</keyword>
<dbReference type="RefSeq" id="WP_188580516.1">
    <property type="nucleotide sequence ID" value="NZ_BMCT01000004.1"/>
</dbReference>
<dbReference type="Proteomes" id="UP000606044">
    <property type="component" value="Unassembled WGS sequence"/>
</dbReference>
<sequence>MSAPSLRDITAEEVEALAIGAWVLGTGGGGSPYLGLLNLRRLYAEGRTVQLMSPHDLEDDDWVAVVSNMGAPLVGQERLADSRNTARAVRMQEEINGIKFRAVMSVEIGGGNGVQALMAAAELGIPVVDADCMGRAFPEAQMTSVAIGDLKPYPCTLYDPRGIEAVVTKVPSWKWMERASRKICVEMGSIASTSKAPRTGREVKDWGIHFTTTAAIRIGQVVMEANRRHEDPVAAILASEGGIKLFTGKVVDVARRTTEGFLRGSAVVDGLEDDRGSRLELSFQNEWIVAWRDGEAIATSPDLICVLDTVSGNGVGTETVRYGQRVTIIALPAPALLTSPKGLEHVGPRAFGYDLEFKSLFPSAGQGA</sequence>
<protein>
    <recommendedName>
        <fullName evidence="5">DUF917 domain-containing protein</fullName>
    </recommendedName>
</protein>
<dbReference type="InterPro" id="IPR010318">
    <property type="entry name" value="S-Me-THD_N"/>
</dbReference>
<name>A0A917FEQ9_9HYPH</name>
<dbReference type="Pfam" id="PF06032">
    <property type="entry name" value="S-Me-THD_N"/>
    <property type="match status" value="1"/>
</dbReference>
<dbReference type="Gene3D" id="2.40.390.10">
    <property type="entry name" value="CV3147-like"/>
    <property type="match status" value="1"/>
</dbReference>
<feature type="domain" description="S-Me-THD N-terminal" evidence="1">
    <location>
        <begin position="13"/>
        <end position="168"/>
    </location>
</feature>
<dbReference type="InterPro" id="IPR048350">
    <property type="entry name" value="S-Me-THD-like_C"/>
</dbReference>
<evidence type="ECO:0008006" key="5">
    <source>
        <dbReference type="Google" id="ProtNLM"/>
    </source>
</evidence>
<accession>A0A917FEQ9</accession>
<evidence type="ECO:0000313" key="4">
    <source>
        <dbReference type="Proteomes" id="UP000606044"/>
    </source>
</evidence>
<proteinExistence type="predicted"/>
<evidence type="ECO:0000259" key="2">
    <source>
        <dbReference type="Pfam" id="PF20906"/>
    </source>
</evidence>
<organism evidence="3 4">
    <name type="scientific">Azorhizobium oxalatiphilum</name>
    <dbReference type="NCBI Taxonomy" id="980631"/>
    <lineage>
        <taxon>Bacteria</taxon>
        <taxon>Pseudomonadati</taxon>
        <taxon>Pseudomonadota</taxon>
        <taxon>Alphaproteobacteria</taxon>
        <taxon>Hyphomicrobiales</taxon>
        <taxon>Xanthobacteraceae</taxon>
        <taxon>Azorhizobium</taxon>
    </lineage>
</organism>
<reference evidence="3" key="1">
    <citation type="journal article" date="2014" name="Int. J. Syst. Evol. Microbiol.">
        <title>Complete genome sequence of Corynebacterium casei LMG S-19264T (=DSM 44701T), isolated from a smear-ripened cheese.</title>
        <authorList>
            <consortium name="US DOE Joint Genome Institute (JGI-PGF)"/>
            <person name="Walter F."/>
            <person name="Albersmeier A."/>
            <person name="Kalinowski J."/>
            <person name="Ruckert C."/>
        </authorList>
    </citation>
    <scope>NUCLEOTIDE SEQUENCE</scope>
    <source>
        <strain evidence="3">CCM 7897</strain>
    </source>
</reference>
<comment type="caution">
    <text evidence="3">The sequence shown here is derived from an EMBL/GenBank/DDBJ whole genome shotgun (WGS) entry which is preliminary data.</text>
</comment>
<dbReference type="Gene3D" id="3.40.1610.10">
    <property type="entry name" value="CV3147-like domain"/>
    <property type="match status" value="1"/>
</dbReference>
<reference evidence="3" key="2">
    <citation type="submission" date="2020-09" db="EMBL/GenBank/DDBJ databases">
        <authorList>
            <person name="Sun Q."/>
            <person name="Sedlacek I."/>
        </authorList>
    </citation>
    <scope>NUCLEOTIDE SEQUENCE</scope>
    <source>
        <strain evidence="3">CCM 7897</strain>
    </source>
</reference>
<dbReference type="AlphaFoldDB" id="A0A917FEQ9"/>
<evidence type="ECO:0000259" key="1">
    <source>
        <dbReference type="Pfam" id="PF06032"/>
    </source>
</evidence>
<dbReference type="InterPro" id="IPR027479">
    <property type="entry name" value="S-Me-THD_N_sf"/>
</dbReference>
<dbReference type="EMBL" id="BMCT01000004">
    <property type="protein sequence ID" value="GGF70797.1"/>
    <property type="molecule type" value="Genomic_DNA"/>
</dbReference>
<feature type="domain" description="S-Me-THD-like C-terminal" evidence="2">
    <location>
        <begin position="173"/>
        <end position="359"/>
    </location>
</feature>
<gene>
    <name evidence="3" type="ORF">GCM10007301_33170</name>
</gene>